<dbReference type="Proteomes" id="UP000195402">
    <property type="component" value="Unassembled WGS sequence"/>
</dbReference>
<evidence type="ECO:0008006" key="4">
    <source>
        <dbReference type="Google" id="ProtNLM"/>
    </source>
</evidence>
<gene>
    <name evidence="2" type="ORF">BVC80_9067g53</name>
</gene>
<organism evidence="2 3">
    <name type="scientific">Macleaya cordata</name>
    <name type="common">Five-seeded plume-poppy</name>
    <name type="synonym">Bocconia cordata</name>
    <dbReference type="NCBI Taxonomy" id="56857"/>
    <lineage>
        <taxon>Eukaryota</taxon>
        <taxon>Viridiplantae</taxon>
        <taxon>Streptophyta</taxon>
        <taxon>Embryophyta</taxon>
        <taxon>Tracheophyta</taxon>
        <taxon>Spermatophyta</taxon>
        <taxon>Magnoliopsida</taxon>
        <taxon>Ranunculales</taxon>
        <taxon>Papaveraceae</taxon>
        <taxon>Papaveroideae</taxon>
        <taxon>Macleaya</taxon>
    </lineage>
</organism>
<evidence type="ECO:0000256" key="1">
    <source>
        <dbReference type="SAM" id="SignalP"/>
    </source>
</evidence>
<dbReference type="InParanoid" id="A0A200PNV7"/>
<feature type="chain" id="PRO_5012690601" description="Secreted protein" evidence="1">
    <location>
        <begin position="21"/>
        <end position="74"/>
    </location>
</feature>
<evidence type="ECO:0000313" key="2">
    <source>
        <dbReference type="EMBL" id="OUZ99867.1"/>
    </source>
</evidence>
<feature type="signal peptide" evidence="1">
    <location>
        <begin position="1"/>
        <end position="20"/>
    </location>
</feature>
<keyword evidence="3" id="KW-1185">Reference proteome</keyword>
<keyword evidence="1" id="KW-0732">Signal</keyword>
<evidence type="ECO:0000313" key="3">
    <source>
        <dbReference type="Proteomes" id="UP000195402"/>
    </source>
</evidence>
<proteinExistence type="predicted"/>
<dbReference type="AlphaFoldDB" id="A0A200PNV7"/>
<reference evidence="2 3" key="1">
    <citation type="journal article" date="2017" name="Mol. Plant">
        <title>The Genome of Medicinal Plant Macleaya cordata Provides New Insights into Benzylisoquinoline Alkaloids Metabolism.</title>
        <authorList>
            <person name="Liu X."/>
            <person name="Liu Y."/>
            <person name="Huang P."/>
            <person name="Ma Y."/>
            <person name="Qing Z."/>
            <person name="Tang Q."/>
            <person name="Cao H."/>
            <person name="Cheng P."/>
            <person name="Zheng Y."/>
            <person name="Yuan Z."/>
            <person name="Zhou Y."/>
            <person name="Liu J."/>
            <person name="Tang Z."/>
            <person name="Zhuo Y."/>
            <person name="Zhang Y."/>
            <person name="Yu L."/>
            <person name="Huang J."/>
            <person name="Yang P."/>
            <person name="Peng Q."/>
            <person name="Zhang J."/>
            <person name="Jiang W."/>
            <person name="Zhang Z."/>
            <person name="Lin K."/>
            <person name="Ro D.K."/>
            <person name="Chen X."/>
            <person name="Xiong X."/>
            <person name="Shang Y."/>
            <person name="Huang S."/>
            <person name="Zeng J."/>
        </authorList>
    </citation>
    <scope>NUCLEOTIDE SEQUENCE [LARGE SCALE GENOMIC DNA]</scope>
    <source>
        <strain evidence="3">cv. BLH2017</strain>
        <tissue evidence="2">Root</tissue>
    </source>
</reference>
<protein>
    <recommendedName>
        <fullName evidence="4">Secreted protein</fullName>
    </recommendedName>
</protein>
<sequence>MFLGNFLVSLALVCTPTVKSKESSGVICPERTSTDRHLDEISAIISHQILIQALTVEIVCGSPFRMHAREPLQN</sequence>
<accession>A0A200PNV7</accession>
<name>A0A200PNV7_MACCD</name>
<comment type="caution">
    <text evidence="2">The sequence shown here is derived from an EMBL/GenBank/DDBJ whole genome shotgun (WGS) entry which is preliminary data.</text>
</comment>
<dbReference type="EMBL" id="MVGT01004388">
    <property type="protein sequence ID" value="OUZ99867.1"/>
    <property type="molecule type" value="Genomic_DNA"/>
</dbReference>